<dbReference type="AlphaFoldDB" id="A0A370TFF7"/>
<dbReference type="GeneID" id="43600828"/>
<feature type="region of interest" description="Disordered" evidence="1">
    <location>
        <begin position="292"/>
        <end position="319"/>
    </location>
</feature>
<dbReference type="Proteomes" id="UP000254866">
    <property type="component" value="Unassembled WGS sequence"/>
</dbReference>
<keyword evidence="3" id="KW-1185">Reference proteome</keyword>
<sequence length="319" mass="34900">MDDLMTPPMTSRSRSSSTSSFDESYFFKTYVPLSNLPTPPPSSHSNSSCPPAPGNLLFLGETLDHDLLGPATHLTNLIPSATSLTVASVPLVHAILTRTHLPLEIIALAVCILDSLSSRFALSWRQGCPLITPHPPAPFSLSEEREEVQHIDSIHPELIVLAALVLATKFLDDRQRTTREYAGNWGRGFWSCEQVNFTERCILENLQFRLLSLNQYIIDALEDMERAGRQVSPEIRADEDWDTDTCFGSFGGNKSAQKSMGCGRTVLDLDSELTPAEASMVKDSLVAEVESSEIGSQQQNLPASLSGTVETPSLSTIIP</sequence>
<dbReference type="EMBL" id="NPIC01000008">
    <property type="protein sequence ID" value="RDL33611.1"/>
    <property type="molecule type" value="Genomic_DNA"/>
</dbReference>
<proteinExistence type="predicted"/>
<dbReference type="Gene3D" id="1.10.472.10">
    <property type="entry name" value="Cyclin-like"/>
    <property type="match status" value="1"/>
</dbReference>
<evidence type="ECO:0000313" key="2">
    <source>
        <dbReference type="EMBL" id="RDL33611.1"/>
    </source>
</evidence>
<evidence type="ECO:0000256" key="1">
    <source>
        <dbReference type="SAM" id="MobiDB-lite"/>
    </source>
</evidence>
<accession>A0A370TFF7</accession>
<dbReference type="RefSeq" id="XP_031866893.1">
    <property type="nucleotide sequence ID" value="XM_032016602.1"/>
</dbReference>
<name>A0A370TFF7_9HELO</name>
<reference evidence="2 3" key="1">
    <citation type="journal article" date="2018" name="IMA Fungus">
        <title>IMA Genome-F 9: Draft genome sequence of Annulohypoxylon stygium, Aspergillus mulundensis, Berkeleyomyces basicola (syn. Thielaviopsis basicola), Ceratocystis smalleyi, two Cercospora beticola strains, Coleophoma cylindrospora, Fusarium fracticaudum, Phialophora cf. hyalina, and Morchella septimelata.</title>
        <authorList>
            <person name="Wingfield B.D."/>
            <person name="Bills G.F."/>
            <person name="Dong Y."/>
            <person name="Huang W."/>
            <person name="Nel W.J."/>
            <person name="Swalarsk-Parry B.S."/>
            <person name="Vaghefi N."/>
            <person name="Wilken P.M."/>
            <person name="An Z."/>
            <person name="de Beer Z.W."/>
            <person name="De Vos L."/>
            <person name="Chen L."/>
            <person name="Duong T.A."/>
            <person name="Gao Y."/>
            <person name="Hammerbacher A."/>
            <person name="Kikkert J.R."/>
            <person name="Li Y."/>
            <person name="Li H."/>
            <person name="Li K."/>
            <person name="Li Q."/>
            <person name="Liu X."/>
            <person name="Ma X."/>
            <person name="Naidoo K."/>
            <person name="Pethybridge S.J."/>
            <person name="Sun J."/>
            <person name="Steenkamp E.T."/>
            <person name="van der Nest M.A."/>
            <person name="van Wyk S."/>
            <person name="Wingfield M.J."/>
            <person name="Xiong C."/>
            <person name="Yue Q."/>
            <person name="Zhang X."/>
        </authorList>
    </citation>
    <scope>NUCLEOTIDE SEQUENCE [LARGE SCALE GENOMIC DNA]</scope>
    <source>
        <strain evidence="2 3">BP 5553</strain>
    </source>
</reference>
<dbReference type="InterPro" id="IPR036915">
    <property type="entry name" value="Cyclin-like_sf"/>
</dbReference>
<dbReference type="OrthoDB" id="3877279at2759"/>
<comment type="caution">
    <text evidence="2">The sequence shown here is derived from an EMBL/GenBank/DDBJ whole genome shotgun (WGS) entry which is preliminary data.</text>
</comment>
<protein>
    <submittedName>
        <fullName evidence="2">Uncharacterized protein</fullName>
    </submittedName>
</protein>
<feature type="compositionally biased region" description="Polar residues" evidence="1">
    <location>
        <begin position="293"/>
        <end position="319"/>
    </location>
</feature>
<gene>
    <name evidence="2" type="ORF">BP5553_07979</name>
</gene>
<dbReference type="SUPFAM" id="SSF47954">
    <property type="entry name" value="Cyclin-like"/>
    <property type="match status" value="1"/>
</dbReference>
<organism evidence="2 3">
    <name type="scientific">Venustampulla echinocandica</name>
    <dbReference type="NCBI Taxonomy" id="2656787"/>
    <lineage>
        <taxon>Eukaryota</taxon>
        <taxon>Fungi</taxon>
        <taxon>Dikarya</taxon>
        <taxon>Ascomycota</taxon>
        <taxon>Pezizomycotina</taxon>
        <taxon>Leotiomycetes</taxon>
        <taxon>Helotiales</taxon>
        <taxon>Pleuroascaceae</taxon>
        <taxon>Venustampulla</taxon>
    </lineage>
</organism>
<evidence type="ECO:0000313" key="3">
    <source>
        <dbReference type="Proteomes" id="UP000254866"/>
    </source>
</evidence>